<dbReference type="PANTHER" id="PTHR44936:SF10">
    <property type="entry name" value="SENSOR PROTEIN RSTB"/>
    <property type="match status" value="1"/>
</dbReference>
<dbReference type="InterPro" id="IPR003660">
    <property type="entry name" value="HAMP_dom"/>
</dbReference>
<dbReference type="InterPro" id="IPR004358">
    <property type="entry name" value="Sig_transdc_His_kin-like_C"/>
</dbReference>
<evidence type="ECO:0000256" key="4">
    <source>
        <dbReference type="ARBA" id="ARBA00022475"/>
    </source>
</evidence>
<reference evidence="13 14" key="1">
    <citation type="submission" date="2018-04" db="EMBL/GenBank/DDBJ databases">
        <title>Massilia violaceinigra sp. nov., a novel purple-pigmented bacterium isolated from Tianshan glacier, Xinjiang, China.</title>
        <authorList>
            <person name="Wang H."/>
        </authorList>
    </citation>
    <scope>NUCLEOTIDE SEQUENCE [LARGE SCALE GENOMIC DNA]</scope>
    <source>
        <strain evidence="13 14">B448-2</strain>
    </source>
</reference>
<dbReference type="SMART" id="SM00304">
    <property type="entry name" value="HAMP"/>
    <property type="match status" value="1"/>
</dbReference>
<dbReference type="PANTHER" id="PTHR44936">
    <property type="entry name" value="SENSOR PROTEIN CREC"/>
    <property type="match status" value="1"/>
</dbReference>
<keyword evidence="10" id="KW-0472">Membrane</keyword>
<dbReference type="Proteomes" id="UP000241421">
    <property type="component" value="Unassembled WGS sequence"/>
</dbReference>
<dbReference type="SUPFAM" id="SSF47384">
    <property type="entry name" value="Homodimeric domain of signal transducing histidine kinase"/>
    <property type="match status" value="1"/>
</dbReference>
<keyword evidence="8 13" id="KW-0418">Kinase</keyword>
<evidence type="ECO:0000256" key="5">
    <source>
        <dbReference type="ARBA" id="ARBA00022553"/>
    </source>
</evidence>
<dbReference type="InterPro" id="IPR003594">
    <property type="entry name" value="HATPase_dom"/>
</dbReference>
<name>A0A2U2I4A7_9BURK</name>
<feature type="domain" description="HAMP" evidence="12">
    <location>
        <begin position="166"/>
        <end position="218"/>
    </location>
</feature>
<organism evidence="13 14">
    <name type="scientific">Massilia glaciei</name>
    <dbReference type="NCBI Taxonomy" id="1524097"/>
    <lineage>
        <taxon>Bacteria</taxon>
        <taxon>Pseudomonadati</taxon>
        <taxon>Pseudomonadota</taxon>
        <taxon>Betaproteobacteria</taxon>
        <taxon>Burkholderiales</taxon>
        <taxon>Oxalobacteraceae</taxon>
        <taxon>Telluria group</taxon>
        <taxon>Massilia</taxon>
    </lineage>
</organism>
<dbReference type="InterPro" id="IPR036890">
    <property type="entry name" value="HATPase_C_sf"/>
</dbReference>
<comment type="caution">
    <text evidence="13">The sequence shown here is derived from an EMBL/GenBank/DDBJ whole genome shotgun (WGS) entry which is preliminary data.</text>
</comment>
<dbReference type="EC" id="2.7.13.3" evidence="3"/>
<dbReference type="EMBL" id="PXWF02000083">
    <property type="protein sequence ID" value="PWF54553.1"/>
    <property type="molecule type" value="Genomic_DNA"/>
</dbReference>
<dbReference type="InterPro" id="IPR003661">
    <property type="entry name" value="HisK_dim/P_dom"/>
</dbReference>
<dbReference type="GO" id="GO:0005524">
    <property type="term" value="F:ATP binding"/>
    <property type="evidence" value="ECO:0007669"/>
    <property type="project" value="UniProtKB-KW"/>
</dbReference>
<gene>
    <name evidence="13" type="ORF">C7C56_006315</name>
</gene>
<evidence type="ECO:0000256" key="7">
    <source>
        <dbReference type="ARBA" id="ARBA00022741"/>
    </source>
</evidence>
<evidence type="ECO:0000256" key="6">
    <source>
        <dbReference type="ARBA" id="ARBA00022679"/>
    </source>
</evidence>
<evidence type="ECO:0000256" key="1">
    <source>
        <dbReference type="ARBA" id="ARBA00000085"/>
    </source>
</evidence>
<dbReference type="SMART" id="SM00387">
    <property type="entry name" value="HATPase_c"/>
    <property type="match status" value="1"/>
</dbReference>
<feature type="transmembrane region" description="Helical" evidence="10">
    <location>
        <begin position="6"/>
        <end position="31"/>
    </location>
</feature>
<dbReference type="Gene3D" id="1.10.287.130">
    <property type="match status" value="1"/>
</dbReference>
<dbReference type="SUPFAM" id="SSF55874">
    <property type="entry name" value="ATPase domain of HSP90 chaperone/DNA topoisomerase II/histidine kinase"/>
    <property type="match status" value="1"/>
</dbReference>
<evidence type="ECO:0000256" key="8">
    <source>
        <dbReference type="ARBA" id="ARBA00022777"/>
    </source>
</evidence>
<dbReference type="CDD" id="cd00082">
    <property type="entry name" value="HisKA"/>
    <property type="match status" value="1"/>
</dbReference>
<evidence type="ECO:0000259" key="12">
    <source>
        <dbReference type="PROSITE" id="PS50885"/>
    </source>
</evidence>
<keyword evidence="6" id="KW-0808">Transferase</keyword>
<keyword evidence="5" id="KW-0597">Phosphoprotein</keyword>
<evidence type="ECO:0000256" key="3">
    <source>
        <dbReference type="ARBA" id="ARBA00012438"/>
    </source>
</evidence>
<proteinExistence type="predicted"/>
<dbReference type="GO" id="GO:0005886">
    <property type="term" value="C:plasma membrane"/>
    <property type="evidence" value="ECO:0007669"/>
    <property type="project" value="UniProtKB-SubCell"/>
</dbReference>
<dbReference type="Pfam" id="PF00512">
    <property type="entry name" value="HisKA"/>
    <property type="match status" value="1"/>
</dbReference>
<comment type="subcellular location">
    <subcellularLocation>
        <location evidence="2">Cell membrane</location>
        <topology evidence="2">Multi-pass membrane protein</topology>
    </subcellularLocation>
</comment>
<accession>A0A2U2I4A7</accession>
<dbReference type="PROSITE" id="PS50109">
    <property type="entry name" value="HIS_KIN"/>
    <property type="match status" value="1"/>
</dbReference>
<dbReference type="Gene3D" id="3.30.565.10">
    <property type="entry name" value="Histidine kinase-like ATPase, C-terminal domain"/>
    <property type="match status" value="1"/>
</dbReference>
<dbReference type="CDD" id="cd06225">
    <property type="entry name" value="HAMP"/>
    <property type="match status" value="1"/>
</dbReference>
<comment type="catalytic activity">
    <reaction evidence="1">
        <text>ATP + protein L-histidine = ADP + protein N-phospho-L-histidine.</text>
        <dbReference type="EC" id="2.7.13.3"/>
    </reaction>
</comment>
<dbReference type="AlphaFoldDB" id="A0A2U2I4A7"/>
<evidence type="ECO:0000313" key="14">
    <source>
        <dbReference type="Proteomes" id="UP000241421"/>
    </source>
</evidence>
<keyword evidence="10" id="KW-0812">Transmembrane</keyword>
<feature type="domain" description="Histidine kinase" evidence="11">
    <location>
        <begin position="226"/>
        <end position="438"/>
    </location>
</feature>
<keyword evidence="14" id="KW-1185">Reference proteome</keyword>
<dbReference type="Pfam" id="PF02518">
    <property type="entry name" value="HATPase_c"/>
    <property type="match status" value="1"/>
</dbReference>
<evidence type="ECO:0000259" key="11">
    <source>
        <dbReference type="PROSITE" id="PS50109"/>
    </source>
</evidence>
<dbReference type="Pfam" id="PF00672">
    <property type="entry name" value="HAMP"/>
    <property type="match status" value="1"/>
</dbReference>
<evidence type="ECO:0000313" key="13">
    <source>
        <dbReference type="EMBL" id="PWF54553.1"/>
    </source>
</evidence>
<dbReference type="GO" id="GO:0000155">
    <property type="term" value="F:phosphorelay sensor kinase activity"/>
    <property type="evidence" value="ECO:0007669"/>
    <property type="project" value="InterPro"/>
</dbReference>
<dbReference type="PRINTS" id="PR00344">
    <property type="entry name" value="BCTRLSENSOR"/>
</dbReference>
<dbReference type="RefSeq" id="WP_106756617.1">
    <property type="nucleotide sequence ID" value="NZ_PXWF02000083.1"/>
</dbReference>
<protein>
    <recommendedName>
        <fullName evidence="3">histidine kinase</fullName>
        <ecNumber evidence="3">2.7.13.3</ecNumber>
    </recommendedName>
</protein>
<keyword evidence="10" id="KW-1133">Transmembrane helix</keyword>
<evidence type="ECO:0000256" key="10">
    <source>
        <dbReference type="SAM" id="Phobius"/>
    </source>
</evidence>
<sequence>MNRLFYRFFLLVMLSISVATFLIYIAIRALFGDPLEDIARRQASAQIFLIEQYVDQAPADEWLGRLNKVREVSEASLELVTIDAARMALPAAAGAALMRGELILDAPNKAFYRRVDLAGEKYIGSESDVIHVHKLPIELGLALEMEALRYVIVAIALLIPIALWSRSHWHGLQALSRVADEFGAGKLSARAEFKPGASIYPLAERINHMAGRIEGLLESQRTLLHSVSHELRTPIARLEFALELLRGAAADPALERRIGAMAGDLAELNALVGELLGMARLDSVRTLARAPFELGPALRACVDGLAPGAPATELDLDDGLGQFEGDQRLLLRAVDNLLRNAGKYAQRTVALSARRTKGAPDVVTIMVEDDGPGIPEAERERVFEPFHRLDRSRDRATGGFGLGLSIARKAVLLHGGTLRVGQSALGGACFVVTLPCVPGIQDPARA</sequence>
<dbReference type="SMART" id="SM00388">
    <property type="entry name" value="HisKA"/>
    <property type="match status" value="1"/>
</dbReference>
<keyword evidence="4" id="KW-1003">Cell membrane</keyword>
<dbReference type="PROSITE" id="PS50885">
    <property type="entry name" value="HAMP"/>
    <property type="match status" value="1"/>
</dbReference>
<dbReference type="InterPro" id="IPR036097">
    <property type="entry name" value="HisK_dim/P_sf"/>
</dbReference>
<keyword evidence="7" id="KW-0547">Nucleotide-binding</keyword>
<evidence type="ECO:0000256" key="9">
    <source>
        <dbReference type="ARBA" id="ARBA00022840"/>
    </source>
</evidence>
<dbReference type="OrthoDB" id="9804645at2"/>
<keyword evidence="9" id="KW-0067">ATP-binding</keyword>
<dbReference type="InterPro" id="IPR005467">
    <property type="entry name" value="His_kinase_dom"/>
</dbReference>
<dbReference type="InterPro" id="IPR050980">
    <property type="entry name" value="2C_sensor_his_kinase"/>
</dbReference>
<evidence type="ECO:0000256" key="2">
    <source>
        <dbReference type="ARBA" id="ARBA00004651"/>
    </source>
</evidence>